<feature type="region of interest" description="Disordered" evidence="2">
    <location>
        <begin position="1"/>
        <end position="73"/>
    </location>
</feature>
<dbReference type="EMBL" id="JADGJQ010000001">
    <property type="protein sequence ID" value="KAJ3185579.1"/>
    <property type="molecule type" value="Genomic_DNA"/>
</dbReference>
<dbReference type="PANTHER" id="PTHR13596">
    <property type="entry name" value="SMALL EDRK-RICH FACTOR 1"/>
    <property type="match status" value="1"/>
</dbReference>
<name>A0AAD5XW60_9FUNG</name>
<feature type="compositionally biased region" description="Low complexity" evidence="2">
    <location>
        <begin position="47"/>
        <end position="73"/>
    </location>
</feature>
<sequence>MTRGNQREEARAKNAKKGEGKGMRKDDMTHAQRKEHDAKVLREKQAAKAALKAAAEANGGAAAATPAAAAKKK</sequence>
<evidence type="ECO:0000259" key="3">
    <source>
        <dbReference type="Pfam" id="PF04419"/>
    </source>
</evidence>
<dbReference type="Pfam" id="PF04419">
    <property type="entry name" value="SERF-like_N"/>
    <property type="match status" value="1"/>
</dbReference>
<keyword evidence="5" id="KW-1185">Reference proteome</keyword>
<evidence type="ECO:0000313" key="5">
    <source>
        <dbReference type="Proteomes" id="UP001212152"/>
    </source>
</evidence>
<feature type="compositionally biased region" description="Basic and acidic residues" evidence="2">
    <location>
        <begin position="1"/>
        <end position="46"/>
    </location>
</feature>
<evidence type="ECO:0000313" key="4">
    <source>
        <dbReference type="EMBL" id="KAJ3185579.1"/>
    </source>
</evidence>
<reference evidence="4" key="1">
    <citation type="submission" date="2020-05" db="EMBL/GenBank/DDBJ databases">
        <title>Phylogenomic resolution of chytrid fungi.</title>
        <authorList>
            <person name="Stajich J.E."/>
            <person name="Amses K."/>
            <person name="Simmons R."/>
            <person name="Seto K."/>
            <person name="Myers J."/>
            <person name="Bonds A."/>
            <person name="Quandt C.A."/>
            <person name="Barry K."/>
            <person name="Liu P."/>
            <person name="Grigoriev I."/>
            <person name="Longcore J.E."/>
            <person name="James T.Y."/>
        </authorList>
    </citation>
    <scope>NUCLEOTIDE SEQUENCE</scope>
    <source>
        <strain evidence="4">JEL0379</strain>
    </source>
</reference>
<dbReference type="AlphaFoldDB" id="A0AAD5XW60"/>
<protein>
    <recommendedName>
        <fullName evidence="3">Small EDRK-rich factor-like N-terminal domain-containing protein</fullName>
    </recommendedName>
</protein>
<feature type="domain" description="Small EDRK-rich factor-like N-terminal" evidence="3">
    <location>
        <begin position="1"/>
        <end position="35"/>
    </location>
</feature>
<accession>A0AAD5XW60</accession>
<dbReference type="InterPro" id="IPR040211">
    <property type="entry name" value="SERF1/2-like"/>
</dbReference>
<dbReference type="PANTHER" id="PTHR13596:SF0">
    <property type="entry name" value="SI:CH211-39K3.2-RELATED"/>
    <property type="match status" value="1"/>
</dbReference>
<evidence type="ECO:0000256" key="2">
    <source>
        <dbReference type="SAM" id="MobiDB-lite"/>
    </source>
</evidence>
<comment type="caution">
    <text evidence="4">The sequence shown here is derived from an EMBL/GenBank/DDBJ whole genome shotgun (WGS) entry which is preliminary data.</text>
</comment>
<evidence type="ECO:0000256" key="1">
    <source>
        <dbReference type="ARBA" id="ARBA00007309"/>
    </source>
</evidence>
<proteinExistence type="inferred from homology"/>
<dbReference type="InterPro" id="IPR007513">
    <property type="entry name" value="SERF-like_N"/>
</dbReference>
<dbReference type="Proteomes" id="UP001212152">
    <property type="component" value="Unassembled WGS sequence"/>
</dbReference>
<gene>
    <name evidence="4" type="ORF">HDU87_000202</name>
</gene>
<organism evidence="4 5">
    <name type="scientific">Geranomyces variabilis</name>
    <dbReference type="NCBI Taxonomy" id="109894"/>
    <lineage>
        <taxon>Eukaryota</taxon>
        <taxon>Fungi</taxon>
        <taxon>Fungi incertae sedis</taxon>
        <taxon>Chytridiomycota</taxon>
        <taxon>Chytridiomycota incertae sedis</taxon>
        <taxon>Chytridiomycetes</taxon>
        <taxon>Spizellomycetales</taxon>
        <taxon>Powellomycetaceae</taxon>
        <taxon>Geranomyces</taxon>
    </lineage>
</organism>
<comment type="similarity">
    <text evidence="1">Belongs to the SERF family.</text>
</comment>